<sequence length="264" mass="30068">SVTVTRDTLQSQSQLEVGVSLNALASGFSNLSRLRYLSADHHYNLSKTRRAFILPSLNFLLELKAAFYALRCFASNFFNVNILLHIDNITLILINLVLSGILFYLTSPEKYDKEQNIYLFTSYIASIDNVIADSELRVESPKWSLSIQAFDRIQAVHLTFPRFPDPSSWAIDAFNLFWESFYIYVFPLFILFLKILRKTWDDEAIDLGYFLVAISIVVSHVSSLSNLKIVLRSSQSLLSFQASTRPSPEWRSLPLAAGKLSGRH</sequence>
<accession>A0A195ATP0</accession>
<evidence type="ECO:0000256" key="1">
    <source>
        <dbReference type="SAM" id="Phobius"/>
    </source>
</evidence>
<feature type="transmembrane region" description="Helical" evidence="1">
    <location>
        <begin position="82"/>
        <end position="105"/>
    </location>
</feature>
<feature type="transmembrane region" description="Helical" evidence="1">
    <location>
        <begin position="208"/>
        <end position="231"/>
    </location>
</feature>
<feature type="transmembrane region" description="Helical" evidence="1">
    <location>
        <begin position="176"/>
        <end position="196"/>
    </location>
</feature>
<dbReference type="Proteomes" id="UP000078540">
    <property type="component" value="Unassembled WGS sequence"/>
</dbReference>
<organism evidence="2 3">
    <name type="scientific">Atta colombica</name>
    <dbReference type="NCBI Taxonomy" id="520822"/>
    <lineage>
        <taxon>Eukaryota</taxon>
        <taxon>Metazoa</taxon>
        <taxon>Ecdysozoa</taxon>
        <taxon>Arthropoda</taxon>
        <taxon>Hexapoda</taxon>
        <taxon>Insecta</taxon>
        <taxon>Pterygota</taxon>
        <taxon>Neoptera</taxon>
        <taxon>Endopterygota</taxon>
        <taxon>Hymenoptera</taxon>
        <taxon>Apocrita</taxon>
        <taxon>Aculeata</taxon>
        <taxon>Formicoidea</taxon>
        <taxon>Formicidae</taxon>
        <taxon>Myrmicinae</taxon>
        <taxon>Atta</taxon>
    </lineage>
</organism>
<keyword evidence="1" id="KW-0812">Transmembrane</keyword>
<evidence type="ECO:0000313" key="2">
    <source>
        <dbReference type="EMBL" id="KYM75354.1"/>
    </source>
</evidence>
<evidence type="ECO:0000313" key="3">
    <source>
        <dbReference type="Proteomes" id="UP000078540"/>
    </source>
</evidence>
<name>A0A195ATP0_9HYME</name>
<reference evidence="2 3" key="1">
    <citation type="submission" date="2015-09" db="EMBL/GenBank/DDBJ databases">
        <title>Atta colombica WGS genome.</title>
        <authorList>
            <person name="Nygaard S."/>
            <person name="Hu H."/>
            <person name="Boomsma J."/>
            <person name="Zhang G."/>
        </authorList>
    </citation>
    <scope>NUCLEOTIDE SEQUENCE [LARGE SCALE GENOMIC DNA]</scope>
    <source>
        <strain evidence="2">Treedump-2</strain>
        <tissue evidence="2">Whole body</tissue>
    </source>
</reference>
<proteinExistence type="predicted"/>
<dbReference type="STRING" id="520822.A0A195ATP0"/>
<dbReference type="AlphaFoldDB" id="A0A195ATP0"/>
<protein>
    <submittedName>
        <fullName evidence="2">Uncharacterized protein</fullName>
    </submittedName>
</protein>
<gene>
    <name evidence="2" type="ORF">ALC53_14263</name>
</gene>
<feature type="non-terminal residue" evidence="2">
    <location>
        <position position="1"/>
    </location>
</feature>
<keyword evidence="1" id="KW-0472">Membrane</keyword>
<dbReference type="EMBL" id="KQ976746">
    <property type="protein sequence ID" value="KYM75354.1"/>
    <property type="molecule type" value="Genomic_DNA"/>
</dbReference>
<keyword evidence="3" id="KW-1185">Reference proteome</keyword>
<keyword evidence="1" id="KW-1133">Transmembrane helix</keyword>